<proteinExistence type="predicted"/>
<feature type="compositionally biased region" description="Basic and acidic residues" evidence="1">
    <location>
        <begin position="52"/>
        <end position="62"/>
    </location>
</feature>
<evidence type="ECO:0000313" key="4">
    <source>
        <dbReference type="Proteomes" id="UP000238375"/>
    </source>
</evidence>
<comment type="caution">
    <text evidence="3">The sequence shown here is derived from an EMBL/GenBank/DDBJ whole genome shotgun (WGS) entry which is preliminary data.</text>
</comment>
<dbReference type="PANTHER" id="PTHR46889">
    <property type="entry name" value="TRANSPOSASE INSF FOR INSERTION SEQUENCE IS3B-RELATED"/>
    <property type="match status" value="1"/>
</dbReference>
<dbReference type="Proteomes" id="UP000238375">
    <property type="component" value="Unassembled WGS sequence"/>
</dbReference>
<gene>
    <name evidence="3" type="ORF">CLV58_1362</name>
</gene>
<dbReference type="PANTHER" id="PTHR46889:SF4">
    <property type="entry name" value="TRANSPOSASE INSO FOR INSERTION SEQUENCE ELEMENT IS911B-RELATED"/>
    <property type="match status" value="1"/>
</dbReference>
<protein>
    <submittedName>
        <fullName evidence="3">Helix-turn-helix protein</fullName>
    </submittedName>
</protein>
<reference evidence="3 4" key="1">
    <citation type="submission" date="2018-03" db="EMBL/GenBank/DDBJ databases">
        <title>Genomic Encyclopedia of Archaeal and Bacterial Type Strains, Phase II (KMG-II): from individual species to whole genera.</title>
        <authorList>
            <person name="Goeker M."/>
        </authorList>
    </citation>
    <scope>NUCLEOTIDE SEQUENCE [LARGE SCALE GENOMIC DNA]</scope>
    <source>
        <strain evidence="3 4">DSM 28354</strain>
    </source>
</reference>
<evidence type="ECO:0000259" key="2">
    <source>
        <dbReference type="Pfam" id="PF13276"/>
    </source>
</evidence>
<keyword evidence="4" id="KW-1185">Reference proteome</keyword>
<dbReference type="RefSeq" id="WP_425443560.1">
    <property type="nucleotide sequence ID" value="NZ_PVTE01000036.1"/>
</dbReference>
<dbReference type="EMBL" id="PVTE01000036">
    <property type="protein sequence ID" value="PRY25867.1"/>
    <property type="molecule type" value="Genomic_DNA"/>
</dbReference>
<dbReference type="InterPro" id="IPR025948">
    <property type="entry name" value="HTH-like_dom"/>
</dbReference>
<name>A0A2T0RXI7_9BACT</name>
<dbReference type="Pfam" id="PF13276">
    <property type="entry name" value="HTH_21"/>
    <property type="match status" value="1"/>
</dbReference>
<accession>A0A2T0RXI7</accession>
<feature type="domain" description="HTH-like" evidence="2">
    <location>
        <begin position="28"/>
        <end position="59"/>
    </location>
</feature>
<organism evidence="3 4">
    <name type="scientific">Spirosoma oryzae</name>
    <dbReference type="NCBI Taxonomy" id="1469603"/>
    <lineage>
        <taxon>Bacteria</taxon>
        <taxon>Pseudomonadati</taxon>
        <taxon>Bacteroidota</taxon>
        <taxon>Cytophagia</taxon>
        <taxon>Cytophagales</taxon>
        <taxon>Cytophagaceae</taxon>
        <taxon>Spirosoma</taxon>
    </lineage>
</organism>
<dbReference type="InterPro" id="IPR050900">
    <property type="entry name" value="Transposase_IS3/IS150/IS904"/>
</dbReference>
<sequence length="62" mass="7237">MCKVLNVSSSGYYYWRKHPVGVRQIKHDQLLTHIRQVHTQSQGRYGSPRIANELRDRGVKTS</sequence>
<evidence type="ECO:0000256" key="1">
    <source>
        <dbReference type="SAM" id="MobiDB-lite"/>
    </source>
</evidence>
<dbReference type="AlphaFoldDB" id="A0A2T0RXI7"/>
<feature type="region of interest" description="Disordered" evidence="1">
    <location>
        <begin position="37"/>
        <end position="62"/>
    </location>
</feature>
<evidence type="ECO:0000313" key="3">
    <source>
        <dbReference type="EMBL" id="PRY25867.1"/>
    </source>
</evidence>